<evidence type="ECO:0000313" key="3">
    <source>
        <dbReference type="Proteomes" id="UP000520767"/>
    </source>
</evidence>
<gene>
    <name evidence="2" type="ORF">FHR82_004299</name>
</gene>
<dbReference type="EMBL" id="JACHJQ010000004">
    <property type="protein sequence ID" value="MBB4908057.1"/>
    <property type="molecule type" value="Genomic_DNA"/>
</dbReference>
<comment type="caution">
    <text evidence="2">The sequence shown here is derived from an EMBL/GenBank/DDBJ whole genome shotgun (WGS) entry which is preliminary data.</text>
</comment>
<organism evidence="2 3">
    <name type="scientific">Actinophytocola algeriensis</name>
    <dbReference type="NCBI Taxonomy" id="1768010"/>
    <lineage>
        <taxon>Bacteria</taxon>
        <taxon>Bacillati</taxon>
        <taxon>Actinomycetota</taxon>
        <taxon>Actinomycetes</taxon>
        <taxon>Pseudonocardiales</taxon>
        <taxon>Pseudonocardiaceae</taxon>
    </lineage>
</organism>
<dbReference type="InterPro" id="IPR013429">
    <property type="entry name" value="Regulatory_FmdB_Zinc_ribbon"/>
</dbReference>
<dbReference type="AlphaFoldDB" id="A0A7W7Q6M8"/>
<keyword evidence="3" id="KW-1185">Reference proteome</keyword>
<dbReference type="RefSeq" id="WP_184812171.1">
    <property type="nucleotide sequence ID" value="NZ_JACHJQ010000004.1"/>
</dbReference>
<name>A0A7W7Q6M8_9PSEU</name>
<reference evidence="2 3" key="1">
    <citation type="submission" date="2020-08" db="EMBL/GenBank/DDBJ databases">
        <title>Genomic Encyclopedia of Type Strains, Phase III (KMG-III): the genomes of soil and plant-associated and newly described type strains.</title>
        <authorList>
            <person name="Whitman W."/>
        </authorList>
    </citation>
    <scope>NUCLEOTIDE SEQUENCE [LARGE SCALE GENOMIC DNA]</scope>
    <source>
        <strain evidence="2 3">CECT 8960</strain>
    </source>
</reference>
<dbReference type="SMART" id="SM00834">
    <property type="entry name" value="CxxC_CXXC_SSSS"/>
    <property type="match status" value="1"/>
</dbReference>
<dbReference type="NCBIfam" id="TIGR02605">
    <property type="entry name" value="CxxC_CxxC_SSSS"/>
    <property type="match status" value="1"/>
</dbReference>
<evidence type="ECO:0000259" key="1">
    <source>
        <dbReference type="SMART" id="SM00834"/>
    </source>
</evidence>
<evidence type="ECO:0000313" key="2">
    <source>
        <dbReference type="EMBL" id="MBB4908057.1"/>
    </source>
</evidence>
<feature type="domain" description="Putative regulatory protein FmdB zinc ribbon" evidence="1">
    <location>
        <begin position="1"/>
        <end position="42"/>
    </location>
</feature>
<sequence length="72" mass="7184">MPTYEYRCRDCATTFEVRRSMNESSAPASCPDGHDNTVKLLSMVAMNTGAAGSDGASAPAGGGCCGGACGCG</sequence>
<accession>A0A7W7Q6M8</accession>
<dbReference type="Pfam" id="PF09723">
    <property type="entry name" value="Zn_ribbon_8"/>
    <property type="match status" value="1"/>
</dbReference>
<protein>
    <submittedName>
        <fullName evidence="2">Putative FmdB family regulatory protein</fullName>
    </submittedName>
</protein>
<dbReference type="Proteomes" id="UP000520767">
    <property type="component" value="Unassembled WGS sequence"/>
</dbReference>
<proteinExistence type="predicted"/>